<evidence type="ECO:0000259" key="1">
    <source>
        <dbReference type="Pfam" id="PF16314"/>
    </source>
</evidence>
<dbReference type="EMBL" id="HBHQ01001146">
    <property type="protein sequence ID" value="CAD9808909.1"/>
    <property type="molecule type" value="Transcribed_RNA"/>
</dbReference>
<feature type="domain" description="DUF4954" evidence="1">
    <location>
        <begin position="224"/>
        <end position="482"/>
    </location>
</feature>
<dbReference type="SUPFAM" id="SSF51161">
    <property type="entry name" value="Trimeric LpxA-like enzymes"/>
    <property type="match status" value="1"/>
</dbReference>
<sequence>MTTKNPSNWAPFEACLTEQRQWIERCSSLVQQSKATSTNFGSGDHLVRGLTNLERDTLIQVCHCQCSDWSQVQILVASSQDVSQHLAKQVSHTRFSGWVLLGVDLNENSISVLQDKQKNDHDFLPWGVHKNGVVRNCVLEPGCRVYDNAVVSNTFIAANASVVQCGSISTSGDENDDALQVEVGPETGGSRPITVTVRSTIIDVCDSLRGIPTNRPCCLDVVSRSMNIVASHAKIMSTPMVLNVSLATHARIEGAAHVSDCTLLEGAQISTGSVVKKALLQWNASVVGNSSVSNVLLMEESSIGPNSFVSETIVGPDSHLSAGEVHASVLGPNSNAHHQSLLIGVLWPLGRGNVGYGANVGSNHTGRLPDQELLCGEGVFFGLSASIKFPLNIGNSPYTIVASGVTLPPQNMSLPFSLILMDDNGKNVILPGWILTSSPYTVVRSEAKYKNRRKAKRHDFYTGWSMIRPGTVDLCWKARLVLQSKQKSPHIGSNLLSEHSRKAGIIAYTDTIQRYALSGLFHRITELQQQMPICSQWISKLYKEIWEAPEYLMGDEASTSSEVTWPVMPWEEGNDSWRHECAIIRQEFMAVSVPKSHKERVDGLQSLLVRFRELEASHAQKVFKSKKRDDIRGTATIPGYAQAHVLAEDDPVVKSTREMSRHMDSQIQKILTDLDEVQRSRL</sequence>
<dbReference type="InterPro" id="IPR032533">
    <property type="entry name" value="DUF4954"/>
</dbReference>
<accession>A0A7S2XL69</accession>
<dbReference type="Pfam" id="PF16314">
    <property type="entry name" value="DUF4954"/>
    <property type="match status" value="1"/>
</dbReference>
<gene>
    <name evidence="2" type="ORF">ASEP1449_LOCUS731</name>
</gene>
<name>A0A7S2XL69_9STRA</name>
<dbReference type="Gene3D" id="2.160.10.10">
    <property type="entry name" value="Hexapeptide repeat proteins"/>
    <property type="match status" value="1"/>
</dbReference>
<evidence type="ECO:0000313" key="2">
    <source>
        <dbReference type="EMBL" id="CAD9808909.1"/>
    </source>
</evidence>
<organism evidence="2">
    <name type="scientific">Attheya septentrionalis</name>
    <dbReference type="NCBI Taxonomy" id="420275"/>
    <lineage>
        <taxon>Eukaryota</taxon>
        <taxon>Sar</taxon>
        <taxon>Stramenopiles</taxon>
        <taxon>Ochrophyta</taxon>
        <taxon>Bacillariophyta</taxon>
        <taxon>Coscinodiscophyceae</taxon>
        <taxon>Chaetocerotophycidae</taxon>
        <taxon>Chaetocerotales</taxon>
        <taxon>Attheyaceae</taxon>
        <taxon>Attheya</taxon>
    </lineage>
</organism>
<dbReference type="AlphaFoldDB" id="A0A7S2XL69"/>
<dbReference type="InterPro" id="IPR011004">
    <property type="entry name" value="Trimer_LpxA-like_sf"/>
</dbReference>
<protein>
    <recommendedName>
        <fullName evidence="1">DUF4954 domain-containing protein</fullName>
    </recommendedName>
</protein>
<proteinExistence type="predicted"/>
<reference evidence="2" key="1">
    <citation type="submission" date="2021-01" db="EMBL/GenBank/DDBJ databases">
        <authorList>
            <person name="Corre E."/>
            <person name="Pelletier E."/>
            <person name="Niang G."/>
            <person name="Scheremetjew M."/>
            <person name="Finn R."/>
            <person name="Kale V."/>
            <person name="Holt S."/>
            <person name="Cochrane G."/>
            <person name="Meng A."/>
            <person name="Brown T."/>
            <person name="Cohen L."/>
        </authorList>
    </citation>
    <scope>NUCLEOTIDE SEQUENCE</scope>
    <source>
        <strain evidence="2">CCMP2084</strain>
    </source>
</reference>